<keyword evidence="4" id="KW-1185">Reference proteome</keyword>
<dbReference type="SUPFAM" id="SSF49758">
    <property type="entry name" value="Calpain large subunit, middle domain (domain III)"/>
    <property type="match status" value="1"/>
</dbReference>
<dbReference type="PROSITE" id="PS50203">
    <property type="entry name" value="CALPAIN_CAT"/>
    <property type="match status" value="1"/>
</dbReference>
<evidence type="ECO:0000256" key="1">
    <source>
        <dbReference type="ARBA" id="ARBA00007623"/>
    </source>
</evidence>
<dbReference type="SUPFAM" id="SSF54001">
    <property type="entry name" value="Cysteine proteinases"/>
    <property type="match status" value="1"/>
</dbReference>
<dbReference type="InterPro" id="IPR001300">
    <property type="entry name" value="Peptidase_C2_calpain_cat"/>
</dbReference>
<dbReference type="Pfam" id="PF00648">
    <property type="entry name" value="Peptidase_C2"/>
    <property type="match status" value="2"/>
</dbReference>
<dbReference type="InterPro" id="IPR022682">
    <property type="entry name" value="Calpain_domain_III"/>
</dbReference>
<dbReference type="PANTHER" id="PTHR10183">
    <property type="entry name" value="CALPAIN"/>
    <property type="match status" value="1"/>
</dbReference>
<evidence type="ECO:0000256" key="2">
    <source>
        <dbReference type="PROSITE-ProRule" id="PRU00239"/>
    </source>
</evidence>
<dbReference type="Pfam" id="PF01067">
    <property type="entry name" value="Calpain_III"/>
    <property type="match status" value="1"/>
</dbReference>
<dbReference type="Proteomes" id="UP000694888">
    <property type="component" value="Unplaced"/>
</dbReference>
<sequence>MPAHTLPSLAPPRPPRVTEAAERGASGWQLVSGDGGPAVFIASFTPSTIMLTTRALVPDLSVNSRYSNVNTVSAGFGLLAGAAYRKRKQLDDRKLFIDAQFPPRDVSLGTKHGKHHHKKIVWKRPYQSQHRSSLHIDFGASCFQIIPEDNSFGTQGYHGSFHCRFWQFGTWVDVTVDDLLPTVDGSLLFARSSDPNEYWVSLVEKAYAKRVNVFSQDRRDSTGGNRKGMVSNHSYVVTGVEEIPYIDRAAKLIRVRNPWGDTEWEGEWCDGGDEWKRVPENIKRELEVTSRDDGEFWMSFEDFKREYCNMIICNMSPDFDHDGISDKAEYQLQIKGRWQSGVNAGGWLECHNSFHTNPQYHLIIHSDGKKEIHNALDLVGGLFMSVMSV</sequence>
<reference evidence="5" key="1">
    <citation type="submission" date="2025-08" db="UniProtKB">
        <authorList>
            <consortium name="RefSeq"/>
        </authorList>
    </citation>
    <scope>IDENTIFICATION</scope>
</reference>
<dbReference type="GeneID" id="101856547"/>
<comment type="caution">
    <text evidence="2">Lacks conserved residue(s) required for the propagation of feature annotation.</text>
</comment>
<evidence type="ECO:0000313" key="5">
    <source>
        <dbReference type="RefSeq" id="XP_035825619.1"/>
    </source>
</evidence>
<organism evidence="4 5">
    <name type="scientific">Aplysia californica</name>
    <name type="common">California sea hare</name>
    <dbReference type="NCBI Taxonomy" id="6500"/>
    <lineage>
        <taxon>Eukaryota</taxon>
        <taxon>Metazoa</taxon>
        <taxon>Spiralia</taxon>
        <taxon>Lophotrochozoa</taxon>
        <taxon>Mollusca</taxon>
        <taxon>Gastropoda</taxon>
        <taxon>Heterobranchia</taxon>
        <taxon>Euthyneura</taxon>
        <taxon>Tectipleura</taxon>
        <taxon>Aplysiida</taxon>
        <taxon>Aplysioidea</taxon>
        <taxon>Aplysiidae</taxon>
        <taxon>Aplysia</taxon>
    </lineage>
</organism>
<accession>A0ABM1VT77</accession>
<feature type="domain" description="Calpain catalytic" evidence="3">
    <location>
        <begin position="144"/>
        <end position="316"/>
    </location>
</feature>
<evidence type="ECO:0000259" key="3">
    <source>
        <dbReference type="PROSITE" id="PS50203"/>
    </source>
</evidence>
<dbReference type="SMART" id="SM00230">
    <property type="entry name" value="CysPc"/>
    <property type="match status" value="1"/>
</dbReference>
<dbReference type="Gene3D" id="3.90.70.10">
    <property type="entry name" value="Cysteine proteinases"/>
    <property type="match status" value="1"/>
</dbReference>
<dbReference type="InterPro" id="IPR036213">
    <property type="entry name" value="Calpain_III_sf"/>
</dbReference>
<dbReference type="RefSeq" id="XP_035825619.1">
    <property type="nucleotide sequence ID" value="XM_035969726.1"/>
</dbReference>
<protein>
    <submittedName>
        <fullName evidence="5">Calpain-3</fullName>
    </submittedName>
</protein>
<gene>
    <name evidence="5" type="primary">LOC101856547</name>
</gene>
<name>A0ABM1VT77_APLCA</name>
<evidence type="ECO:0000313" key="4">
    <source>
        <dbReference type="Proteomes" id="UP000694888"/>
    </source>
</evidence>
<comment type="similarity">
    <text evidence="1">Belongs to the peptidase C2 family.</text>
</comment>
<dbReference type="InterPro" id="IPR038765">
    <property type="entry name" value="Papain-like_cys_pep_sf"/>
</dbReference>
<dbReference type="PANTHER" id="PTHR10183:SF433">
    <property type="entry name" value="CALPAIN-A-RELATED"/>
    <property type="match status" value="1"/>
</dbReference>
<dbReference type="InterPro" id="IPR022684">
    <property type="entry name" value="Calpain_cysteine_protease"/>
</dbReference>
<dbReference type="Gene3D" id="2.60.120.380">
    <property type="match status" value="1"/>
</dbReference>
<proteinExistence type="inferred from homology"/>